<reference evidence="2" key="2">
    <citation type="journal article" date="2015" name="Fish Shellfish Immunol.">
        <title>Early steps in the European eel (Anguilla anguilla)-Vibrio vulnificus interaction in the gills: Role of the RtxA13 toxin.</title>
        <authorList>
            <person name="Callol A."/>
            <person name="Pajuelo D."/>
            <person name="Ebbesson L."/>
            <person name="Teles M."/>
            <person name="MacKenzie S."/>
            <person name="Amaro C."/>
        </authorList>
    </citation>
    <scope>NUCLEOTIDE SEQUENCE</scope>
</reference>
<feature type="chain" id="PRO_5002430692" evidence="1">
    <location>
        <begin position="17"/>
        <end position="58"/>
    </location>
</feature>
<evidence type="ECO:0000313" key="2">
    <source>
        <dbReference type="EMBL" id="JAH02810.1"/>
    </source>
</evidence>
<feature type="signal peptide" evidence="1">
    <location>
        <begin position="1"/>
        <end position="16"/>
    </location>
</feature>
<proteinExistence type="predicted"/>
<organism evidence="2">
    <name type="scientific">Anguilla anguilla</name>
    <name type="common">European freshwater eel</name>
    <name type="synonym">Muraena anguilla</name>
    <dbReference type="NCBI Taxonomy" id="7936"/>
    <lineage>
        <taxon>Eukaryota</taxon>
        <taxon>Metazoa</taxon>
        <taxon>Chordata</taxon>
        <taxon>Craniata</taxon>
        <taxon>Vertebrata</taxon>
        <taxon>Euteleostomi</taxon>
        <taxon>Actinopterygii</taxon>
        <taxon>Neopterygii</taxon>
        <taxon>Teleostei</taxon>
        <taxon>Anguilliformes</taxon>
        <taxon>Anguillidae</taxon>
        <taxon>Anguilla</taxon>
    </lineage>
</organism>
<dbReference type="AlphaFoldDB" id="A0A0E9PFH2"/>
<reference evidence="2" key="1">
    <citation type="submission" date="2014-11" db="EMBL/GenBank/DDBJ databases">
        <authorList>
            <person name="Amaro Gonzalez C."/>
        </authorList>
    </citation>
    <scope>NUCLEOTIDE SEQUENCE</scope>
</reference>
<keyword evidence="1" id="KW-0732">Signal</keyword>
<evidence type="ECO:0000256" key="1">
    <source>
        <dbReference type="SAM" id="SignalP"/>
    </source>
</evidence>
<protein>
    <submittedName>
        <fullName evidence="2">Uncharacterized protein</fullName>
    </submittedName>
</protein>
<name>A0A0E9PFH2_ANGAN</name>
<sequence length="58" mass="6333">MLGPLVWSFLSCRSAAQEPVISACWIQKARARSQAQADTFPAVLPPNGFCILVLDDRS</sequence>
<accession>A0A0E9PFH2</accession>
<dbReference type="EMBL" id="GBXM01105767">
    <property type="protein sequence ID" value="JAH02810.1"/>
    <property type="molecule type" value="Transcribed_RNA"/>
</dbReference>